<accession>A0ABW1Z6Z7</accession>
<keyword evidence="2" id="KW-0418">Kinase</keyword>
<dbReference type="RefSeq" id="WP_390234136.1">
    <property type="nucleotide sequence ID" value="NZ_JBHSWI010000001.1"/>
</dbReference>
<evidence type="ECO:0000256" key="1">
    <source>
        <dbReference type="SAM" id="SignalP"/>
    </source>
</evidence>
<keyword evidence="1" id="KW-0732">Signal</keyword>
<dbReference type="GO" id="GO:0016301">
    <property type="term" value="F:kinase activity"/>
    <property type="evidence" value="ECO:0007669"/>
    <property type="project" value="UniProtKB-KW"/>
</dbReference>
<organism evidence="2 3">
    <name type="scientific">Granulicella cerasi</name>
    <dbReference type="NCBI Taxonomy" id="741063"/>
    <lineage>
        <taxon>Bacteria</taxon>
        <taxon>Pseudomonadati</taxon>
        <taxon>Acidobacteriota</taxon>
        <taxon>Terriglobia</taxon>
        <taxon>Terriglobales</taxon>
        <taxon>Acidobacteriaceae</taxon>
        <taxon>Granulicella</taxon>
    </lineage>
</organism>
<dbReference type="Pfam" id="PF08757">
    <property type="entry name" value="CotH"/>
    <property type="match status" value="1"/>
</dbReference>
<dbReference type="InterPro" id="IPR014867">
    <property type="entry name" value="Spore_coat_CotH_CotH2/3/7"/>
</dbReference>
<proteinExistence type="predicted"/>
<evidence type="ECO:0000313" key="2">
    <source>
        <dbReference type="EMBL" id="MFC6644919.1"/>
    </source>
</evidence>
<comment type="caution">
    <text evidence="2">The sequence shown here is derived from an EMBL/GenBank/DDBJ whole genome shotgun (WGS) entry which is preliminary data.</text>
</comment>
<evidence type="ECO:0000313" key="3">
    <source>
        <dbReference type="Proteomes" id="UP001596391"/>
    </source>
</evidence>
<gene>
    <name evidence="2" type="ORF">ACFQBQ_04795</name>
</gene>
<dbReference type="EMBL" id="JBHSWI010000001">
    <property type="protein sequence ID" value="MFC6644919.1"/>
    <property type="molecule type" value="Genomic_DNA"/>
</dbReference>
<dbReference type="PROSITE" id="PS51257">
    <property type="entry name" value="PROKAR_LIPOPROTEIN"/>
    <property type="match status" value="1"/>
</dbReference>
<feature type="signal peptide" evidence="1">
    <location>
        <begin position="1"/>
        <end position="19"/>
    </location>
</feature>
<protein>
    <submittedName>
        <fullName evidence="2">CotH kinase family protein</fullName>
    </submittedName>
</protein>
<feature type="chain" id="PRO_5046321729" evidence="1">
    <location>
        <begin position="20"/>
        <end position="501"/>
    </location>
</feature>
<sequence length="501" mass="54329">MFKRRSLSLVMLIFAGVLAGCGVENTTYSSCSPGTLTNTASSGSNFTLSAPNSILTVYPGETTTVSVNVNSVNGSTGTVNLGTTALPLGVTLTGGTAAIGSTATMTLAAGLNVAGTCFTGVVNHIETADRTLTITGSNSTGNATAQIDMNVVLENKTFLPTTNYLPVVKITTTNSAAITSEDDYVDGTMTITDTANPSYNYSGTLGIKGHGNSTWLMPKKAYRLNLDSKAPLLGMTSDSNWILLANYDDKTLLRNDVSSEISRRFSMFWTPSSTFTEVYLNGEYEGVYQLYEKVEVSKARLNIGSIDDDDISGTNLTGGYLGEIDERKDEDFIFNSQYTQLAIGLDDPDNDVDVQNQYFKTALNTAEGSLYSSNWTDASTGWQAYWDAPSAVNYFLIEEFALNPDAGDVSGDYFYKPRSDARFYRGPVWDMDITFGNVNYSPVWDPTYNYLNRASVWYARQFEDPAFPHGEGTLAGDVLVAVDDQRLHRHARSRTAAGTGE</sequence>
<keyword evidence="3" id="KW-1185">Reference proteome</keyword>
<keyword evidence="2" id="KW-0808">Transferase</keyword>
<name>A0ABW1Z6Z7_9BACT</name>
<reference evidence="3" key="1">
    <citation type="journal article" date="2019" name="Int. J. Syst. Evol. Microbiol.">
        <title>The Global Catalogue of Microorganisms (GCM) 10K type strain sequencing project: providing services to taxonomists for standard genome sequencing and annotation.</title>
        <authorList>
            <consortium name="The Broad Institute Genomics Platform"/>
            <consortium name="The Broad Institute Genome Sequencing Center for Infectious Disease"/>
            <person name="Wu L."/>
            <person name="Ma J."/>
        </authorList>
    </citation>
    <scope>NUCLEOTIDE SEQUENCE [LARGE SCALE GENOMIC DNA]</scope>
    <source>
        <strain evidence="3">CGMCC 1.16026</strain>
    </source>
</reference>
<dbReference type="Proteomes" id="UP001596391">
    <property type="component" value="Unassembled WGS sequence"/>
</dbReference>